<evidence type="ECO:0000256" key="2">
    <source>
        <dbReference type="ARBA" id="ARBA00022654"/>
    </source>
</evidence>
<evidence type="ECO:0000256" key="6">
    <source>
        <dbReference type="ARBA" id="ARBA00022989"/>
    </source>
</evidence>
<dbReference type="SMART" id="SM00793">
    <property type="entry name" value="AgrB"/>
    <property type="match status" value="1"/>
</dbReference>
<accession>A0A386JBU6</accession>
<keyword evidence="3" id="KW-0645">Protease</keyword>
<dbReference type="InterPro" id="IPR006741">
    <property type="entry name" value="AgrB"/>
</dbReference>
<organism evidence="9">
    <name type="scientific">Clostridioides difficile</name>
    <name type="common">Peptoclostridium difficile</name>
    <dbReference type="NCBI Taxonomy" id="1496"/>
    <lineage>
        <taxon>Bacteria</taxon>
        <taxon>Bacillati</taxon>
        <taxon>Bacillota</taxon>
        <taxon>Clostridia</taxon>
        <taxon>Peptostreptococcales</taxon>
        <taxon>Peptostreptococcaceae</taxon>
        <taxon>Clostridioides</taxon>
    </lineage>
</organism>
<keyword evidence="5" id="KW-0378">Hydrolase</keyword>
<evidence type="ECO:0000256" key="8">
    <source>
        <dbReference type="SAM" id="Phobius"/>
    </source>
</evidence>
<reference evidence="9" key="1">
    <citation type="journal article" date="2018" name="Sci. Rep.">
        <title>Novel Clade C-I Clostridium difficile strains escape diagnostic tests, differ in pathogenicity potential and carry toxins on extrachromosomal elements.</title>
        <authorList>
            <person name="Ramirez-Vargas G."/>
            <person name="Lopez-Urena D."/>
            <person name="Badilla A."/>
            <person name="Orozco-Aguilar J."/>
            <person name="Murillo T."/>
            <person name="Rojas P."/>
            <person name="Riedel T."/>
            <person name="Overmann J."/>
            <person name="Gonzalez G."/>
            <person name="Chaves-Olarte E."/>
            <person name="Quesada-Gomez C."/>
            <person name="Rodriguez C."/>
        </authorList>
    </citation>
    <scope>NUCLEOTIDE SEQUENCE</scope>
    <source>
        <strain evidence="9">HSJD-312</strain>
        <plasmid evidence="9">pHSJD-312</plasmid>
    </source>
</reference>
<proteinExistence type="predicted"/>
<evidence type="ECO:0000256" key="4">
    <source>
        <dbReference type="ARBA" id="ARBA00022692"/>
    </source>
</evidence>
<protein>
    <submittedName>
        <fullName evidence="9">Accessory gene regulator</fullName>
    </submittedName>
</protein>
<keyword evidence="1" id="KW-1003">Cell membrane</keyword>
<dbReference type="GO" id="GO:0006508">
    <property type="term" value="P:proteolysis"/>
    <property type="evidence" value="ECO:0007669"/>
    <property type="project" value="UniProtKB-KW"/>
</dbReference>
<keyword evidence="4 8" id="KW-0812">Transmembrane</keyword>
<keyword evidence="2" id="KW-0673">Quorum sensing</keyword>
<keyword evidence="6 8" id="KW-1133">Transmembrane helix</keyword>
<feature type="transmembrane region" description="Helical" evidence="8">
    <location>
        <begin position="54"/>
        <end position="70"/>
    </location>
</feature>
<geneLocation type="plasmid" evidence="9">
    <name>pHSJD-312</name>
</geneLocation>
<evidence type="ECO:0000256" key="1">
    <source>
        <dbReference type="ARBA" id="ARBA00022475"/>
    </source>
</evidence>
<sequence precursor="true">MFKKMAIKITTALVENKLITIKEYNIYSYGFEVIIASFINIILALTLALILHKFIHILLFLICYCSVRQFSGGYHANNHKNCIFIFLSIVLITIYASNYISTVNHIPIIIFSLLNYFGIFFLAPLEHKNNPLNLDEKRRYSKISKLLATIILFIVVASFISRTKTDYTLFCLSALFWINIMLILGNIQIRRDKNEQIFIKDT</sequence>
<keyword evidence="9" id="KW-0614">Plasmid</keyword>
<evidence type="ECO:0000313" key="9">
    <source>
        <dbReference type="EMBL" id="AYD68662.1"/>
    </source>
</evidence>
<feature type="transmembrane region" description="Helical" evidence="8">
    <location>
        <begin position="167"/>
        <end position="187"/>
    </location>
</feature>
<gene>
    <name evidence="9" type="primary">agrB</name>
    <name evidence="9" type="ORF">pHSJD-312_00041</name>
</gene>
<feature type="transmembrane region" description="Helical" evidence="8">
    <location>
        <begin position="106"/>
        <end position="123"/>
    </location>
</feature>
<dbReference type="GO" id="GO:0008233">
    <property type="term" value="F:peptidase activity"/>
    <property type="evidence" value="ECO:0007669"/>
    <property type="project" value="UniProtKB-KW"/>
</dbReference>
<keyword evidence="7 8" id="KW-0472">Membrane</keyword>
<evidence type="ECO:0000256" key="3">
    <source>
        <dbReference type="ARBA" id="ARBA00022670"/>
    </source>
</evidence>
<feature type="transmembrane region" description="Helical" evidence="8">
    <location>
        <begin position="143"/>
        <end position="161"/>
    </location>
</feature>
<evidence type="ECO:0000256" key="7">
    <source>
        <dbReference type="ARBA" id="ARBA00023136"/>
    </source>
</evidence>
<dbReference type="Pfam" id="PF04647">
    <property type="entry name" value="AgrB"/>
    <property type="match status" value="1"/>
</dbReference>
<dbReference type="AlphaFoldDB" id="A0A386JBU6"/>
<dbReference type="RefSeq" id="WP_021383425.1">
    <property type="nucleotide sequence ID" value="NZ_LJCL01000008.1"/>
</dbReference>
<evidence type="ECO:0000256" key="5">
    <source>
        <dbReference type="ARBA" id="ARBA00022801"/>
    </source>
</evidence>
<dbReference type="GO" id="GO:0009372">
    <property type="term" value="P:quorum sensing"/>
    <property type="evidence" value="ECO:0007669"/>
    <property type="project" value="UniProtKB-KW"/>
</dbReference>
<dbReference type="GO" id="GO:0016020">
    <property type="term" value="C:membrane"/>
    <property type="evidence" value="ECO:0007669"/>
    <property type="project" value="InterPro"/>
</dbReference>
<dbReference type="EMBL" id="MG973074">
    <property type="protein sequence ID" value="AYD68662.1"/>
    <property type="molecule type" value="Genomic_DNA"/>
</dbReference>
<feature type="transmembrane region" description="Helical" evidence="8">
    <location>
        <begin position="26"/>
        <end position="48"/>
    </location>
</feature>
<feature type="transmembrane region" description="Helical" evidence="8">
    <location>
        <begin position="82"/>
        <end position="100"/>
    </location>
</feature>
<name>A0A386JBU6_CLODI</name>